<keyword evidence="4" id="KW-0813">Transport</keyword>
<evidence type="ECO:0000313" key="19">
    <source>
        <dbReference type="EnsemblMetazoa" id="Aqu2.1.00540_001"/>
    </source>
</evidence>
<proteinExistence type="inferred from homology"/>
<comment type="cofactor">
    <cofactor evidence="1">
        <name>Mg(2+)</name>
        <dbReference type="ChEBI" id="CHEBI:18420"/>
    </cofactor>
</comment>
<dbReference type="GO" id="GO:0016787">
    <property type="term" value="F:hydrolase activity"/>
    <property type="evidence" value="ECO:0007669"/>
    <property type="project" value="UniProtKB-KW"/>
</dbReference>
<keyword evidence="9" id="KW-0547">Nucleotide-binding</keyword>
<keyword evidence="7" id="KW-0812">Transmembrane</keyword>
<dbReference type="InParanoid" id="A0A1X7SEN6"/>
<dbReference type="EnsemblMetazoa" id="Aqu2.1.00540_001">
    <property type="protein sequence ID" value="Aqu2.1.00540_001"/>
    <property type="gene ID" value="Aqu2.1.00540"/>
</dbReference>
<evidence type="ECO:0000256" key="8">
    <source>
        <dbReference type="ARBA" id="ARBA00022723"/>
    </source>
</evidence>
<dbReference type="GO" id="GO:0046872">
    <property type="term" value="F:metal ion binding"/>
    <property type="evidence" value="ECO:0007669"/>
    <property type="project" value="UniProtKB-KW"/>
</dbReference>
<comment type="similarity">
    <text evidence="3">Belongs to the TRAFAC class TrmE-Era-EngA-EngB-Septin-like GTPase superfamily. AIG1/Toc34/Toc159-like paraseptin GTPase family. IAN subfamily.</text>
</comment>
<dbReference type="GO" id="GO:0016020">
    <property type="term" value="C:membrane"/>
    <property type="evidence" value="ECO:0007669"/>
    <property type="project" value="UniProtKB-SubCell"/>
</dbReference>
<keyword evidence="13" id="KW-0653">Protein transport</keyword>
<sequence length="210" mass="22878">SLTPSASATNQTIETDLEVGLSMIGCEDTPASDVANGSSDKNMQIPVSCSFDQDSIDISNQKVGFTAMATTKELLKDEKASTDITLLIIGRTGQGKSALANSIFEMSEEIAKEGADADSCTAISQSYHYPNAVPGISIIVIDTPGLQDTQGKEDAYIRHLKQKHNEVSLVLYCMKMTDHRLCNDDKVAITKLDEAFGREFWERVVFVLTF</sequence>
<evidence type="ECO:0000259" key="18">
    <source>
        <dbReference type="PROSITE" id="PS51720"/>
    </source>
</evidence>
<dbReference type="Gene3D" id="3.40.50.300">
    <property type="entry name" value="P-loop containing nucleotide triphosphate hydrolases"/>
    <property type="match status" value="1"/>
</dbReference>
<keyword evidence="12" id="KW-0460">Magnesium</keyword>
<keyword evidence="15" id="KW-0342">GTP-binding</keyword>
<protein>
    <recommendedName>
        <fullName evidence="18">AIG1-type G domain-containing protein</fullName>
    </recommendedName>
</protein>
<name>A0A1X7SEN6_AMPQE</name>
<evidence type="ECO:0000256" key="10">
    <source>
        <dbReference type="ARBA" id="ARBA00022801"/>
    </source>
</evidence>
<evidence type="ECO:0000256" key="11">
    <source>
        <dbReference type="ARBA" id="ARBA00022805"/>
    </source>
</evidence>
<evidence type="ECO:0000256" key="16">
    <source>
        <dbReference type="ARBA" id="ARBA00023136"/>
    </source>
</evidence>
<evidence type="ECO:0000256" key="12">
    <source>
        <dbReference type="ARBA" id="ARBA00022842"/>
    </source>
</evidence>
<evidence type="ECO:0000256" key="2">
    <source>
        <dbReference type="ARBA" id="ARBA00004167"/>
    </source>
</evidence>
<dbReference type="PROSITE" id="PS51720">
    <property type="entry name" value="G_AIG1"/>
    <property type="match status" value="1"/>
</dbReference>
<keyword evidence="16" id="KW-0472">Membrane</keyword>
<dbReference type="PANTHER" id="PTHR10903">
    <property type="entry name" value="GTPASE, IMAP FAMILY MEMBER-RELATED"/>
    <property type="match status" value="1"/>
</dbReference>
<keyword evidence="6" id="KW-0934">Plastid</keyword>
<evidence type="ECO:0000256" key="1">
    <source>
        <dbReference type="ARBA" id="ARBA00001946"/>
    </source>
</evidence>
<keyword evidence="11" id="KW-1002">Plastid outer membrane</keyword>
<dbReference type="GO" id="GO:0015031">
    <property type="term" value="P:protein transport"/>
    <property type="evidence" value="ECO:0007669"/>
    <property type="project" value="UniProtKB-KW"/>
</dbReference>
<dbReference type="Pfam" id="PF04548">
    <property type="entry name" value="AIG1"/>
    <property type="match status" value="1"/>
</dbReference>
<evidence type="ECO:0000256" key="9">
    <source>
        <dbReference type="ARBA" id="ARBA00022741"/>
    </source>
</evidence>
<evidence type="ECO:0000256" key="13">
    <source>
        <dbReference type="ARBA" id="ARBA00022927"/>
    </source>
</evidence>
<comment type="subcellular location">
    <subcellularLocation>
        <location evidence="2">Membrane</location>
        <topology evidence="2">Single-pass membrane protein</topology>
    </subcellularLocation>
    <subcellularLocation>
        <location evidence="17">Plastid</location>
        <location evidence="17">Chloroplast outer membrane</location>
    </subcellularLocation>
</comment>
<evidence type="ECO:0000256" key="15">
    <source>
        <dbReference type="ARBA" id="ARBA00023134"/>
    </source>
</evidence>
<evidence type="ECO:0000256" key="5">
    <source>
        <dbReference type="ARBA" id="ARBA00022528"/>
    </source>
</evidence>
<keyword evidence="5" id="KW-0150">Chloroplast</keyword>
<keyword evidence="10" id="KW-0378">Hydrolase</keyword>
<evidence type="ECO:0000256" key="7">
    <source>
        <dbReference type="ARBA" id="ARBA00022692"/>
    </source>
</evidence>
<keyword evidence="14" id="KW-1133">Transmembrane helix</keyword>
<dbReference type="InterPro" id="IPR045058">
    <property type="entry name" value="GIMA/IAN/Toc"/>
</dbReference>
<dbReference type="OrthoDB" id="8954335at2759"/>
<keyword evidence="8" id="KW-0479">Metal-binding</keyword>
<feature type="domain" description="AIG1-type G" evidence="18">
    <location>
        <begin position="81"/>
        <end position="210"/>
    </location>
</feature>
<organism evidence="19">
    <name type="scientific">Amphimedon queenslandica</name>
    <name type="common">Sponge</name>
    <dbReference type="NCBI Taxonomy" id="400682"/>
    <lineage>
        <taxon>Eukaryota</taxon>
        <taxon>Metazoa</taxon>
        <taxon>Porifera</taxon>
        <taxon>Demospongiae</taxon>
        <taxon>Heteroscleromorpha</taxon>
        <taxon>Haplosclerida</taxon>
        <taxon>Niphatidae</taxon>
        <taxon>Amphimedon</taxon>
    </lineage>
</organism>
<evidence type="ECO:0000256" key="17">
    <source>
        <dbReference type="ARBA" id="ARBA00024013"/>
    </source>
</evidence>
<reference evidence="19" key="1">
    <citation type="submission" date="2017-05" db="UniProtKB">
        <authorList>
            <consortium name="EnsemblMetazoa"/>
        </authorList>
    </citation>
    <scope>IDENTIFICATION</scope>
</reference>
<dbReference type="GO" id="GO:0005525">
    <property type="term" value="F:GTP binding"/>
    <property type="evidence" value="ECO:0007669"/>
    <property type="project" value="UniProtKB-KW"/>
</dbReference>
<dbReference type="SUPFAM" id="SSF52540">
    <property type="entry name" value="P-loop containing nucleoside triphosphate hydrolases"/>
    <property type="match status" value="1"/>
</dbReference>
<accession>A0A1X7SEN6</accession>
<dbReference type="InterPro" id="IPR006703">
    <property type="entry name" value="G_AIG1"/>
</dbReference>
<evidence type="ECO:0000256" key="3">
    <source>
        <dbReference type="ARBA" id="ARBA00008535"/>
    </source>
</evidence>
<dbReference type="AlphaFoldDB" id="A0A1X7SEN6"/>
<dbReference type="PANTHER" id="PTHR10903:SF135">
    <property type="entry name" value="TRANSLOCASE OF CHLOROPLAST 120, CHLOROPLASTIC-RELATED"/>
    <property type="match status" value="1"/>
</dbReference>
<evidence type="ECO:0000256" key="6">
    <source>
        <dbReference type="ARBA" id="ARBA00022640"/>
    </source>
</evidence>
<evidence type="ECO:0000256" key="14">
    <source>
        <dbReference type="ARBA" id="ARBA00022989"/>
    </source>
</evidence>
<dbReference type="InterPro" id="IPR027417">
    <property type="entry name" value="P-loop_NTPase"/>
</dbReference>
<evidence type="ECO:0000256" key="4">
    <source>
        <dbReference type="ARBA" id="ARBA00022448"/>
    </source>
</evidence>